<organism evidence="2 3">
    <name type="scientific">Gossypium arboreum</name>
    <name type="common">Tree cotton</name>
    <name type="synonym">Gossypium nanking</name>
    <dbReference type="NCBI Taxonomy" id="29729"/>
    <lineage>
        <taxon>Eukaryota</taxon>
        <taxon>Viridiplantae</taxon>
        <taxon>Streptophyta</taxon>
        <taxon>Embryophyta</taxon>
        <taxon>Tracheophyta</taxon>
        <taxon>Spermatophyta</taxon>
        <taxon>Magnoliopsida</taxon>
        <taxon>eudicotyledons</taxon>
        <taxon>Gunneridae</taxon>
        <taxon>Pentapetalae</taxon>
        <taxon>rosids</taxon>
        <taxon>malvids</taxon>
        <taxon>Malvales</taxon>
        <taxon>Malvaceae</taxon>
        <taxon>Malvoideae</taxon>
        <taxon>Gossypium</taxon>
    </lineage>
</organism>
<evidence type="ECO:0000313" key="3">
    <source>
        <dbReference type="Proteomes" id="UP001358586"/>
    </source>
</evidence>
<dbReference type="Pfam" id="PF14244">
    <property type="entry name" value="Retrotran_gag_3"/>
    <property type="match status" value="1"/>
</dbReference>
<dbReference type="InterPro" id="IPR029472">
    <property type="entry name" value="Copia-like_N"/>
</dbReference>
<evidence type="ECO:0000313" key="2">
    <source>
        <dbReference type="EMBL" id="KAK5838869.1"/>
    </source>
</evidence>
<sequence length="156" mass="17703">MTEDSSSKTPQTNLEIFSPFILHASDNLGTSLVTYLLKEENYPTRRRAMINALQAKSKYGIVDGSITSPSCGAQEESTWIKCNSMVLSWIFNSLHPILHDSVAFFVTAQELWPDLEERFSQCNAPCVHQLKTKMMKYLTAMDDCLCLLYQIKRDLG</sequence>
<dbReference type="EMBL" id="JARKNE010000003">
    <property type="protein sequence ID" value="KAK5838869.1"/>
    <property type="molecule type" value="Genomic_DNA"/>
</dbReference>
<feature type="domain" description="Retrotransposon Copia-like N-terminal" evidence="1">
    <location>
        <begin position="23"/>
        <end position="69"/>
    </location>
</feature>
<reference evidence="2 3" key="1">
    <citation type="submission" date="2023-03" db="EMBL/GenBank/DDBJ databases">
        <title>WGS of Gossypium arboreum.</title>
        <authorList>
            <person name="Yu D."/>
        </authorList>
    </citation>
    <scope>NUCLEOTIDE SEQUENCE [LARGE SCALE GENOMIC DNA]</scope>
    <source>
        <tissue evidence="2">Leaf</tissue>
    </source>
</reference>
<accession>A0ABR0QHT9</accession>
<dbReference type="PANTHER" id="PTHR37610">
    <property type="entry name" value="CCHC-TYPE DOMAIN-CONTAINING PROTEIN"/>
    <property type="match status" value="1"/>
</dbReference>
<protein>
    <recommendedName>
        <fullName evidence="1">Retrotransposon Copia-like N-terminal domain-containing protein</fullName>
    </recommendedName>
</protein>
<keyword evidence="3" id="KW-1185">Reference proteome</keyword>
<dbReference type="Proteomes" id="UP001358586">
    <property type="component" value="Chromosome 3"/>
</dbReference>
<proteinExistence type="predicted"/>
<name>A0ABR0QHT9_GOSAR</name>
<comment type="caution">
    <text evidence="2">The sequence shown here is derived from an EMBL/GenBank/DDBJ whole genome shotgun (WGS) entry which is preliminary data.</text>
</comment>
<gene>
    <name evidence="2" type="ORF">PVK06_007615</name>
</gene>
<dbReference type="PANTHER" id="PTHR37610:SF97">
    <property type="entry name" value="RETROTRANSPOSON GAG DOMAIN-CONTAINING PROTEIN"/>
    <property type="match status" value="1"/>
</dbReference>
<evidence type="ECO:0000259" key="1">
    <source>
        <dbReference type="Pfam" id="PF14244"/>
    </source>
</evidence>